<reference evidence="1 2" key="1">
    <citation type="submission" date="2024-04" db="EMBL/GenBank/DDBJ databases">
        <authorList>
            <person name="Fracassetti M."/>
        </authorList>
    </citation>
    <scope>NUCLEOTIDE SEQUENCE [LARGE SCALE GENOMIC DNA]</scope>
</reference>
<organism evidence="1 2">
    <name type="scientific">Linum trigynum</name>
    <dbReference type="NCBI Taxonomy" id="586398"/>
    <lineage>
        <taxon>Eukaryota</taxon>
        <taxon>Viridiplantae</taxon>
        <taxon>Streptophyta</taxon>
        <taxon>Embryophyta</taxon>
        <taxon>Tracheophyta</taxon>
        <taxon>Spermatophyta</taxon>
        <taxon>Magnoliopsida</taxon>
        <taxon>eudicotyledons</taxon>
        <taxon>Gunneridae</taxon>
        <taxon>Pentapetalae</taxon>
        <taxon>rosids</taxon>
        <taxon>fabids</taxon>
        <taxon>Malpighiales</taxon>
        <taxon>Linaceae</taxon>
        <taxon>Linum</taxon>
    </lineage>
</organism>
<protein>
    <recommendedName>
        <fullName evidence="3">Endonuclease/exonuclease/phosphatase domain-containing protein</fullName>
    </recommendedName>
</protein>
<proteinExistence type="predicted"/>
<gene>
    <name evidence="1" type="ORF">LTRI10_LOCUS41244</name>
</gene>
<dbReference type="SUPFAM" id="SSF56219">
    <property type="entry name" value="DNase I-like"/>
    <property type="match status" value="1"/>
</dbReference>
<evidence type="ECO:0000313" key="1">
    <source>
        <dbReference type="EMBL" id="CAL1401168.1"/>
    </source>
</evidence>
<evidence type="ECO:0008006" key="3">
    <source>
        <dbReference type="Google" id="ProtNLM"/>
    </source>
</evidence>
<evidence type="ECO:0000313" key="2">
    <source>
        <dbReference type="Proteomes" id="UP001497516"/>
    </source>
</evidence>
<dbReference type="Proteomes" id="UP001497516">
    <property type="component" value="Chromosome 7"/>
</dbReference>
<dbReference type="PANTHER" id="PTHR33710">
    <property type="entry name" value="BNAC02G09200D PROTEIN"/>
    <property type="match status" value="1"/>
</dbReference>
<keyword evidence="2" id="KW-1185">Reference proteome</keyword>
<dbReference type="EMBL" id="OZ034820">
    <property type="protein sequence ID" value="CAL1401168.1"/>
    <property type="molecule type" value="Genomic_DNA"/>
</dbReference>
<dbReference type="AlphaFoldDB" id="A0AAV2FUE6"/>
<sequence length="184" mass="21658">MTQFNDCLNDIGCHDMGFLGYPFTWENRRTRGGYIEERLDRFIANEKLTYLFPNGRVQHGDRAHSDHRPIMCESMGEEDMDVKWVVYFRFDPLWAKHSDCFTAIEAAWKTSSSSDILDKIARCCNDLENCSRQAFPGFAKQKKKAYRAIRALERREKNEMNLARLRVLEDELADILDSEEKCWK</sequence>
<dbReference type="InterPro" id="IPR036691">
    <property type="entry name" value="Endo/exonu/phosph_ase_sf"/>
</dbReference>
<name>A0AAV2FUE6_9ROSI</name>
<accession>A0AAV2FUE6</accession>
<dbReference type="PANTHER" id="PTHR33710:SF83">
    <property type="entry name" value="ENDONUCLEASE_EXONUCLEASE_PHOSPHATASE DOMAIN-CONTAINING PROTEIN"/>
    <property type="match status" value="1"/>
</dbReference>
<dbReference type="Gene3D" id="3.60.10.10">
    <property type="entry name" value="Endonuclease/exonuclease/phosphatase"/>
    <property type="match status" value="1"/>
</dbReference>